<dbReference type="RefSeq" id="WP_267770628.1">
    <property type="nucleotide sequence ID" value="NZ_JAPNKE010000002.1"/>
</dbReference>
<evidence type="ECO:0000313" key="3">
    <source>
        <dbReference type="Proteomes" id="UP001150924"/>
    </source>
</evidence>
<name>A0A9X3IX15_9BACT</name>
<gene>
    <name evidence="2" type="ORF">OV079_20935</name>
</gene>
<dbReference type="EMBL" id="JAPNKE010000002">
    <property type="protein sequence ID" value="MCY1007977.1"/>
    <property type="molecule type" value="Genomic_DNA"/>
</dbReference>
<dbReference type="InterPro" id="IPR008927">
    <property type="entry name" value="6-PGluconate_DH-like_C_sf"/>
</dbReference>
<dbReference type="Gene3D" id="1.10.1040.10">
    <property type="entry name" value="N-(1-d-carboxylethyl)-l-norvaline Dehydrogenase, domain 2"/>
    <property type="match status" value="1"/>
</dbReference>
<evidence type="ECO:0000259" key="1">
    <source>
        <dbReference type="Pfam" id="PF08546"/>
    </source>
</evidence>
<dbReference type="PANTHER" id="PTHR34044">
    <property type="entry name" value="NUCLEAR PROTEIN"/>
    <property type="match status" value="1"/>
</dbReference>
<dbReference type="InterPro" id="IPR013328">
    <property type="entry name" value="6PGD_dom2"/>
</dbReference>
<dbReference type="Pfam" id="PF08546">
    <property type="entry name" value="ApbA_C"/>
    <property type="match status" value="1"/>
</dbReference>
<dbReference type="InterPro" id="IPR013752">
    <property type="entry name" value="KPA_reductase"/>
</dbReference>
<organism evidence="2 3">
    <name type="scientific">Nannocystis pusilla</name>
    <dbReference type="NCBI Taxonomy" id="889268"/>
    <lineage>
        <taxon>Bacteria</taxon>
        <taxon>Pseudomonadati</taxon>
        <taxon>Myxococcota</taxon>
        <taxon>Polyangia</taxon>
        <taxon>Nannocystales</taxon>
        <taxon>Nannocystaceae</taxon>
        <taxon>Nannocystis</taxon>
    </lineage>
</organism>
<reference evidence="2" key="1">
    <citation type="submission" date="2022-11" db="EMBL/GenBank/DDBJ databases">
        <title>Minimal conservation of predation-associated metabolite biosynthetic gene clusters underscores biosynthetic potential of Myxococcota including descriptions for ten novel species: Archangium lansinium sp. nov., Myxococcus landrumus sp. nov., Nannocystis bai.</title>
        <authorList>
            <person name="Ahearne A."/>
            <person name="Stevens C."/>
            <person name="Phillips K."/>
        </authorList>
    </citation>
    <scope>NUCLEOTIDE SEQUENCE</scope>
    <source>
        <strain evidence="2">Na p29</strain>
    </source>
</reference>
<comment type="caution">
    <text evidence="2">The sequence shown here is derived from an EMBL/GenBank/DDBJ whole genome shotgun (WGS) entry which is preliminary data.</text>
</comment>
<accession>A0A9X3IX15</accession>
<keyword evidence="3" id="KW-1185">Reference proteome</keyword>
<proteinExistence type="predicted"/>
<dbReference type="PANTHER" id="PTHR34044:SF1">
    <property type="entry name" value="NUCLEAR PROTEIN"/>
    <property type="match status" value="1"/>
</dbReference>
<dbReference type="AlphaFoldDB" id="A0A9X3IX15"/>
<sequence length="258" mass="27334">MPVLSRVTILGAGRVGGALAARSPIPVALVTREAGWEALDGPVGEPVVVAVDNAGLDAALARVPAARRPDLVFVQNGVLEPWLFAHGLQDSTRALLYFAVPRRGAAIEPGGTSVLTGPHAESLATWLRAMDLPAEVVARDAFAAAMLEKLIWNCAFGLLCQRFDCTVGEVLDRQGELLDALVHEFLAVGRAALGVDVDAAPLLQRLRAYSRAIASYRGAVKDWSWRNGWFVAAAAAHQVPTPTHITLLREAGALPATT</sequence>
<dbReference type="SUPFAM" id="SSF48179">
    <property type="entry name" value="6-phosphogluconate dehydrogenase C-terminal domain-like"/>
    <property type="match status" value="1"/>
</dbReference>
<dbReference type="Proteomes" id="UP001150924">
    <property type="component" value="Unassembled WGS sequence"/>
</dbReference>
<feature type="domain" description="Ketopantoate reductase C-terminal" evidence="1">
    <location>
        <begin position="143"/>
        <end position="249"/>
    </location>
</feature>
<protein>
    <recommendedName>
        <fullName evidence="1">Ketopantoate reductase C-terminal domain-containing protein</fullName>
    </recommendedName>
</protein>
<evidence type="ECO:0000313" key="2">
    <source>
        <dbReference type="EMBL" id="MCY1007977.1"/>
    </source>
</evidence>